<organism evidence="1">
    <name type="scientific">Streptomyces sp. gb1(2016)</name>
    <dbReference type="NCBI Taxonomy" id="1828321"/>
    <lineage>
        <taxon>Bacteria</taxon>
        <taxon>Bacillati</taxon>
        <taxon>Actinomycetota</taxon>
        <taxon>Actinomycetes</taxon>
        <taxon>Kitasatosporales</taxon>
        <taxon>Streptomycetaceae</taxon>
        <taxon>Streptomyces</taxon>
    </lineage>
</organism>
<protein>
    <submittedName>
        <fullName evidence="1">FxLD family lantipeptide</fullName>
    </submittedName>
</protein>
<reference evidence="1" key="1">
    <citation type="submission" date="2018-10" db="EMBL/GenBank/DDBJ databases">
        <authorList>
            <person name="Hariharan J."/>
            <person name="Choudoir M.J."/>
            <person name="Diebold P."/>
            <person name="Panke-Buisse K."/>
            <person name="Campbell A.N."/>
            <person name="Buckley D.H."/>
        </authorList>
    </citation>
    <scope>NUCLEOTIDE SEQUENCE</scope>
    <source>
        <strain evidence="1">Gb1</strain>
    </source>
</reference>
<dbReference type="EMBL" id="RDBM01000004">
    <property type="protein sequence ID" value="TXS34275.1"/>
    <property type="molecule type" value="Genomic_DNA"/>
</dbReference>
<name>A0A652LE14_9ACTN</name>
<sequence>MTAVMPEQTAPPKTLADITGDPFALDLAVTTDLGGLGMPAACGTGDGCAASCASSCASAV</sequence>
<gene>
    <name evidence="1" type="ORF">EAO74_00380</name>
</gene>
<accession>A0A652LE14</accession>
<evidence type="ECO:0000313" key="1">
    <source>
        <dbReference type="EMBL" id="TXS34275.1"/>
    </source>
</evidence>
<proteinExistence type="predicted"/>
<comment type="caution">
    <text evidence="1">The sequence shown here is derived from an EMBL/GenBank/DDBJ whole genome shotgun (WGS) entry which is preliminary data.</text>
</comment>
<dbReference type="RefSeq" id="WP_147982258.1">
    <property type="nucleotide sequence ID" value="NZ_RDBM01000004.1"/>
</dbReference>
<dbReference type="AlphaFoldDB" id="A0A652LE14"/>